<comment type="caution">
    <text evidence="3">The sequence shown here is derived from an EMBL/GenBank/DDBJ whole genome shotgun (WGS) entry which is preliminary data.</text>
</comment>
<dbReference type="OrthoDB" id="5397846at2759"/>
<dbReference type="PANTHER" id="PTHR42085">
    <property type="entry name" value="F-BOX DOMAIN-CONTAINING PROTEIN"/>
    <property type="match status" value="1"/>
</dbReference>
<reference evidence="3" key="1">
    <citation type="journal article" date="2020" name="Mol. Plant Microbe Interact.">
        <title>Genome Sequence of the Biocontrol Agent Coniothyrium minitans strain Conio (IMI 134523).</title>
        <authorList>
            <person name="Patel D."/>
            <person name="Shittu T.A."/>
            <person name="Baroncelli R."/>
            <person name="Muthumeenakshi S."/>
            <person name="Osborne T.H."/>
            <person name="Janganan T.K."/>
            <person name="Sreenivasaprasad S."/>
        </authorList>
    </citation>
    <scope>NUCLEOTIDE SEQUENCE</scope>
    <source>
        <strain evidence="3">Conio</strain>
    </source>
</reference>
<dbReference type="PANTHER" id="PTHR42085:SF8">
    <property type="entry name" value="F-BOX DOMAIN-CONTAINING PROTEIN"/>
    <property type="match status" value="1"/>
</dbReference>
<organism evidence="3 4">
    <name type="scientific">Paraphaeosphaeria minitans</name>
    <dbReference type="NCBI Taxonomy" id="565426"/>
    <lineage>
        <taxon>Eukaryota</taxon>
        <taxon>Fungi</taxon>
        <taxon>Dikarya</taxon>
        <taxon>Ascomycota</taxon>
        <taxon>Pezizomycotina</taxon>
        <taxon>Dothideomycetes</taxon>
        <taxon>Pleosporomycetidae</taxon>
        <taxon>Pleosporales</taxon>
        <taxon>Massarineae</taxon>
        <taxon>Didymosphaeriaceae</taxon>
        <taxon>Paraphaeosphaeria</taxon>
    </lineage>
</organism>
<feature type="compositionally biased region" description="Acidic residues" evidence="1">
    <location>
        <begin position="128"/>
        <end position="137"/>
    </location>
</feature>
<evidence type="ECO:0000256" key="1">
    <source>
        <dbReference type="SAM" id="MobiDB-lite"/>
    </source>
</evidence>
<feature type="domain" description="DUF7730" evidence="2">
    <location>
        <begin position="69"/>
        <end position="179"/>
    </location>
</feature>
<dbReference type="InterPro" id="IPR038883">
    <property type="entry name" value="AN11006-like"/>
</dbReference>
<protein>
    <recommendedName>
        <fullName evidence="2">DUF7730 domain-containing protein</fullName>
    </recommendedName>
</protein>
<keyword evidence="4" id="KW-1185">Reference proteome</keyword>
<name>A0A9P6GJE3_9PLEO</name>
<dbReference type="AlphaFoldDB" id="A0A9P6GJE3"/>
<dbReference type="InterPro" id="IPR056632">
    <property type="entry name" value="DUF7730"/>
</dbReference>
<feature type="region of interest" description="Disordered" evidence="1">
    <location>
        <begin position="116"/>
        <end position="137"/>
    </location>
</feature>
<evidence type="ECO:0000313" key="4">
    <source>
        <dbReference type="Proteomes" id="UP000756921"/>
    </source>
</evidence>
<proteinExistence type="predicted"/>
<sequence>MTGATTPEVRASKRKRARINYYEEPASDDEMPDVLGVYEEEADVKESSRAKKRRITSSKPLPKKKIFPFLKLPAEIRNEIYSYCLHDPAGIYLFSTTQKFRRTVCRGTERAFLGSVADPPLSRRPMERDDDEFSDDEADNFHRDPPCDSFRPFAPALLAVCKQVNNEARTILYGHQIFVKDTLALHSFLVDLGPRAAGYLKNVTLGDWGSGRGVLKAYNHACFTALSAATNIERLTFNGILSWSQTNKAGATILYRDAFPWLEAVGAAKGKADAALDIIDIMVPDLGTIRSFYWGRRRRWENRARPLFKKYDQIEGFRKELGKLLNARMERIRA</sequence>
<gene>
    <name evidence="3" type="ORF">PMIN01_04611</name>
</gene>
<dbReference type="EMBL" id="WJXW01000004">
    <property type="protein sequence ID" value="KAF9736832.1"/>
    <property type="molecule type" value="Genomic_DNA"/>
</dbReference>
<evidence type="ECO:0000313" key="3">
    <source>
        <dbReference type="EMBL" id="KAF9736832.1"/>
    </source>
</evidence>
<evidence type="ECO:0000259" key="2">
    <source>
        <dbReference type="Pfam" id="PF24864"/>
    </source>
</evidence>
<dbReference type="Proteomes" id="UP000756921">
    <property type="component" value="Unassembled WGS sequence"/>
</dbReference>
<dbReference type="Pfam" id="PF24864">
    <property type="entry name" value="DUF7730"/>
    <property type="match status" value="1"/>
</dbReference>
<accession>A0A9P6GJE3</accession>